<dbReference type="STRING" id="35608.A0A2U1M7W8"/>
<dbReference type="AlphaFoldDB" id="A0A2U1M7W8"/>
<comment type="caution">
    <text evidence="12">The sequence shown here is derived from an EMBL/GenBank/DDBJ whole genome shotgun (WGS) entry which is preliminary data.</text>
</comment>
<evidence type="ECO:0000313" key="13">
    <source>
        <dbReference type="Proteomes" id="UP000245207"/>
    </source>
</evidence>
<proteinExistence type="inferred from homology"/>
<evidence type="ECO:0000256" key="5">
    <source>
        <dbReference type="ARBA" id="ARBA00022723"/>
    </source>
</evidence>
<dbReference type="InterPro" id="IPR050651">
    <property type="entry name" value="Plant_Cytochrome_P450_Monoox"/>
</dbReference>
<feature type="transmembrane region" description="Helical" evidence="11">
    <location>
        <begin position="6"/>
        <end position="28"/>
    </location>
</feature>
<dbReference type="InterPro" id="IPR036396">
    <property type="entry name" value="Cyt_P450_sf"/>
</dbReference>
<dbReference type="EMBL" id="PKPP01006196">
    <property type="protein sequence ID" value="PWA57334.1"/>
    <property type="molecule type" value="Genomic_DNA"/>
</dbReference>
<dbReference type="Gene3D" id="1.10.630.10">
    <property type="entry name" value="Cytochrome P450"/>
    <property type="match status" value="1"/>
</dbReference>
<dbReference type="GO" id="GO:0016705">
    <property type="term" value="F:oxidoreductase activity, acting on paired donors, with incorporation or reduction of molecular oxygen"/>
    <property type="evidence" value="ECO:0007669"/>
    <property type="project" value="InterPro"/>
</dbReference>
<keyword evidence="4 11" id="KW-0812">Transmembrane</keyword>
<dbReference type="PANTHER" id="PTHR47947">
    <property type="entry name" value="CYTOCHROME P450 82C3-RELATED"/>
    <property type="match status" value="1"/>
</dbReference>
<evidence type="ECO:0000256" key="2">
    <source>
        <dbReference type="ARBA" id="ARBA00010617"/>
    </source>
</evidence>
<evidence type="ECO:0000256" key="6">
    <source>
        <dbReference type="ARBA" id="ARBA00022989"/>
    </source>
</evidence>
<organism evidence="12 13">
    <name type="scientific">Artemisia annua</name>
    <name type="common">Sweet wormwood</name>
    <dbReference type="NCBI Taxonomy" id="35608"/>
    <lineage>
        <taxon>Eukaryota</taxon>
        <taxon>Viridiplantae</taxon>
        <taxon>Streptophyta</taxon>
        <taxon>Embryophyta</taxon>
        <taxon>Tracheophyta</taxon>
        <taxon>Spermatophyta</taxon>
        <taxon>Magnoliopsida</taxon>
        <taxon>eudicotyledons</taxon>
        <taxon>Gunneridae</taxon>
        <taxon>Pentapetalae</taxon>
        <taxon>asterids</taxon>
        <taxon>campanulids</taxon>
        <taxon>Asterales</taxon>
        <taxon>Asteraceae</taxon>
        <taxon>Asteroideae</taxon>
        <taxon>Anthemideae</taxon>
        <taxon>Artemisiinae</taxon>
        <taxon>Artemisia</taxon>
    </lineage>
</organism>
<evidence type="ECO:0000256" key="4">
    <source>
        <dbReference type="ARBA" id="ARBA00022692"/>
    </source>
</evidence>
<protein>
    <submittedName>
        <fullName evidence="12">Cytochrome P450</fullName>
    </submittedName>
</protein>
<dbReference type="GO" id="GO:0020037">
    <property type="term" value="F:heme binding"/>
    <property type="evidence" value="ECO:0007669"/>
    <property type="project" value="InterPro"/>
</dbReference>
<keyword evidence="13" id="KW-1185">Reference proteome</keyword>
<evidence type="ECO:0000256" key="11">
    <source>
        <dbReference type="SAM" id="Phobius"/>
    </source>
</evidence>
<gene>
    <name evidence="12" type="ORF">CTI12_AA314460</name>
</gene>
<comment type="similarity">
    <text evidence="2">Belongs to the cytochrome P450 family.</text>
</comment>
<dbReference type="PANTHER" id="PTHR47947:SF62">
    <property type="entry name" value="CYTOCHROME P450, FAMILY 81, SUBFAMILY D, POLYPEPTIDE 5"/>
    <property type="match status" value="1"/>
</dbReference>
<name>A0A2U1M7W8_ARTAN</name>
<dbReference type="GO" id="GO:0004497">
    <property type="term" value="F:monooxygenase activity"/>
    <property type="evidence" value="ECO:0007669"/>
    <property type="project" value="UniProtKB-KW"/>
</dbReference>
<dbReference type="InterPro" id="IPR001128">
    <property type="entry name" value="Cyt_P450"/>
</dbReference>
<dbReference type="Proteomes" id="UP000245207">
    <property type="component" value="Unassembled WGS sequence"/>
</dbReference>
<evidence type="ECO:0000313" key="12">
    <source>
        <dbReference type="EMBL" id="PWA57334.1"/>
    </source>
</evidence>
<keyword evidence="6 11" id="KW-1133">Transmembrane helix</keyword>
<keyword evidence="3" id="KW-0349">Heme</keyword>
<accession>A0A2U1M7W8</accession>
<dbReference type="SUPFAM" id="SSF48264">
    <property type="entry name" value="Cytochrome P450"/>
    <property type="match status" value="1"/>
</dbReference>
<dbReference type="SMR" id="A0A2U1M7W8"/>
<evidence type="ECO:0000256" key="9">
    <source>
        <dbReference type="ARBA" id="ARBA00023033"/>
    </source>
</evidence>
<keyword evidence="8" id="KW-0408">Iron</keyword>
<evidence type="ECO:0000256" key="3">
    <source>
        <dbReference type="ARBA" id="ARBA00022617"/>
    </source>
</evidence>
<dbReference type="Pfam" id="PF00067">
    <property type="entry name" value="p450"/>
    <property type="match status" value="1"/>
</dbReference>
<dbReference type="GO" id="GO:0016020">
    <property type="term" value="C:membrane"/>
    <property type="evidence" value="ECO:0007669"/>
    <property type="project" value="UniProtKB-SubCell"/>
</dbReference>
<dbReference type="GO" id="GO:0005506">
    <property type="term" value="F:iron ion binding"/>
    <property type="evidence" value="ECO:0007669"/>
    <property type="project" value="InterPro"/>
</dbReference>
<keyword evidence="9" id="KW-0503">Monooxygenase</keyword>
<evidence type="ECO:0000256" key="8">
    <source>
        <dbReference type="ARBA" id="ARBA00023004"/>
    </source>
</evidence>
<comment type="subcellular location">
    <subcellularLocation>
        <location evidence="1">Membrane</location>
        <topology evidence="1">Single-pass membrane protein</topology>
    </subcellularLocation>
</comment>
<reference evidence="12 13" key="1">
    <citation type="journal article" date="2018" name="Mol. Plant">
        <title>The genome of Artemisia annua provides insight into the evolution of Asteraceae family and artemisinin biosynthesis.</title>
        <authorList>
            <person name="Shen Q."/>
            <person name="Zhang L."/>
            <person name="Liao Z."/>
            <person name="Wang S."/>
            <person name="Yan T."/>
            <person name="Shi P."/>
            <person name="Liu M."/>
            <person name="Fu X."/>
            <person name="Pan Q."/>
            <person name="Wang Y."/>
            <person name="Lv Z."/>
            <person name="Lu X."/>
            <person name="Zhang F."/>
            <person name="Jiang W."/>
            <person name="Ma Y."/>
            <person name="Chen M."/>
            <person name="Hao X."/>
            <person name="Li L."/>
            <person name="Tang Y."/>
            <person name="Lv G."/>
            <person name="Zhou Y."/>
            <person name="Sun X."/>
            <person name="Brodelius P.E."/>
            <person name="Rose J.K.C."/>
            <person name="Tang K."/>
        </authorList>
    </citation>
    <scope>NUCLEOTIDE SEQUENCE [LARGE SCALE GENOMIC DNA]</scope>
    <source>
        <strain evidence="13">cv. Huhao1</strain>
        <tissue evidence="12">Leaf</tissue>
    </source>
</reference>
<evidence type="ECO:0000256" key="10">
    <source>
        <dbReference type="ARBA" id="ARBA00023136"/>
    </source>
</evidence>
<dbReference type="OrthoDB" id="1055148at2759"/>
<keyword evidence="7" id="KW-0560">Oxidoreductase</keyword>
<keyword evidence="5" id="KW-0479">Metal-binding</keyword>
<keyword evidence="10 11" id="KW-0472">Membrane</keyword>
<evidence type="ECO:0000256" key="1">
    <source>
        <dbReference type="ARBA" id="ARBA00004167"/>
    </source>
</evidence>
<sequence length="338" mass="39225">MILKMIEANLLNLIVVLIFTLLITFKLFTNKKRSSNLPPSPPSIPILGHLPLLKQPLQETLRNFSRKFGPVMLLRFGVRRTLVISSPSLVEECFTKTNDIVFANRPLLPSAKHITYNFTSMGAAPYGHLWRSLRRVAASELFSTTRLVATTHAREHEVKLMCAHIYKESSQKVELKSRFCDLLNNITTMAMMGKRYYGDVIDARDVKSAPRFRDIMREMFKVMHAPYLGNFLPLLAWIDFGGNEKRTIALMKRVDVFFDEVIDERRRIGSCKSGIMVDKLLALQQEEPELYTDQIIRGLILVNFLQLPFYIYFVNENPWIKRYNVPVFFLNIFCCFKF</sequence>
<evidence type="ECO:0000256" key="7">
    <source>
        <dbReference type="ARBA" id="ARBA00023002"/>
    </source>
</evidence>